<comment type="caution">
    <text evidence="6">The sequence shown here is derived from an EMBL/GenBank/DDBJ whole genome shotgun (WGS) entry which is preliminary data.</text>
</comment>
<dbReference type="InterPro" id="IPR001387">
    <property type="entry name" value="Cro/C1-type_HTH"/>
</dbReference>
<dbReference type="PANTHER" id="PTHR46233:SF3">
    <property type="entry name" value="HYDROXYACYLGLUTATHIONE HYDROLASE GLOC"/>
    <property type="match status" value="1"/>
</dbReference>
<dbReference type="Gene3D" id="3.60.15.10">
    <property type="entry name" value="Ribonuclease Z/Hydroxyacylglutathione hydrolase-like"/>
    <property type="match status" value="1"/>
</dbReference>
<dbReference type="CDD" id="cd06262">
    <property type="entry name" value="metallo-hydrolase-like_MBL-fold"/>
    <property type="match status" value="1"/>
</dbReference>
<dbReference type="GO" id="GO:0046872">
    <property type="term" value="F:metal ion binding"/>
    <property type="evidence" value="ECO:0007669"/>
    <property type="project" value="UniProtKB-KW"/>
</dbReference>
<dbReference type="AlphaFoldDB" id="A0A0R2RIH8"/>
<keyword evidence="3" id="KW-0378">Hydrolase</keyword>
<protein>
    <recommendedName>
        <fullName evidence="5">Metallo-beta-lactamase domain-containing protein</fullName>
    </recommendedName>
</protein>
<comment type="cofactor">
    <cofactor evidence="1">
        <name>Zn(2+)</name>
        <dbReference type="ChEBI" id="CHEBI:29105"/>
    </cofactor>
</comment>
<sequence>MKPEDTHLDVLLKAQKAQGMTDRDLVKLAGIAVPDLNNLRAGRREPTAIERVAQSLGLRPESVIALANEDWSAPAIALPPTVCMFTTPFAEMTVNHYLVWDPKSLQAVAFDAGTDADPLFAALTRHKLELKEILLTHAHGDHILELDRIREKTKAPAFAPEAEPVEGCESVSNAKKFKVGGLTITAHTVPGHSVGGTVYEIEGLETPVAVVGDVIFAGSIGGIRSRYRPALEAIRAGVLTLPPETILLPGHGPITNVAHELAHNPFFP</sequence>
<evidence type="ECO:0000259" key="5">
    <source>
        <dbReference type="SMART" id="SM00849"/>
    </source>
</evidence>
<evidence type="ECO:0000256" key="3">
    <source>
        <dbReference type="ARBA" id="ARBA00022801"/>
    </source>
</evidence>
<dbReference type="EMBL" id="LIBO01000074">
    <property type="protein sequence ID" value="KRO62452.1"/>
    <property type="molecule type" value="Genomic_DNA"/>
</dbReference>
<proteinExistence type="predicted"/>
<dbReference type="CDD" id="cd00093">
    <property type="entry name" value="HTH_XRE"/>
    <property type="match status" value="1"/>
</dbReference>
<evidence type="ECO:0000313" key="7">
    <source>
        <dbReference type="Proteomes" id="UP000051269"/>
    </source>
</evidence>
<keyword evidence="4" id="KW-0862">Zinc</keyword>
<feature type="domain" description="Metallo-beta-lactamase" evidence="5">
    <location>
        <begin position="93"/>
        <end position="251"/>
    </location>
</feature>
<dbReference type="InterPro" id="IPR051453">
    <property type="entry name" value="MBL_Glyoxalase_II"/>
</dbReference>
<organism evidence="6 7">
    <name type="scientific">Verrucomicrobia subdivision 6 bacterium BACL9 MAG-120507-bin52</name>
    <dbReference type="NCBI Taxonomy" id="1655590"/>
    <lineage>
        <taxon>Bacteria</taxon>
        <taxon>Pseudomonadati</taxon>
        <taxon>Verrucomicrobiota</taxon>
        <taxon>Verrucomicrobiia</taxon>
        <taxon>Verrucomicrobiales</taxon>
        <taxon>Verrucomicrobia subdivision 6</taxon>
    </lineage>
</organism>
<dbReference type="SUPFAM" id="SSF56281">
    <property type="entry name" value="Metallo-hydrolase/oxidoreductase"/>
    <property type="match status" value="1"/>
</dbReference>
<dbReference type="SMART" id="SM00849">
    <property type="entry name" value="Lactamase_B"/>
    <property type="match status" value="1"/>
</dbReference>
<evidence type="ECO:0000256" key="1">
    <source>
        <dbReference type="ARBA" id="ARBA00001947"/>
    </source>
</evidence>
<dbReference type="Pfam" id="PF00753">
    <property type="entry name" value="Lactamase_B"/>
    <property type="match status" value="1"/>
</dbReference>
<evidence type="ECO:0000256" key="4">
    <source>
        <dbReference type="ARBA" id="ARBA00022833"/>
    </source>
</evidence>
<evidence type="ECO:0000313" key="6">
    <source>
        <dbReference type="EMBL" id="KRO62452.1"/>
    </source>
</evidence>
<dbReference type="GO" id="GO:0016787">
    <property type="term" value="F:hydrolase activity"/>
    <property type="evidence" value="ECO:0007669"/>
    <property type="project" value="UniProtKB-KW"/>
</dbReference>
<evidence type="ECO:0000256" key="2">
    <source>
        <dbReference type="ARBA" id="ARBA00022723"/>
    </source>
</evidence>
<accession>A0A0R2RIH8</accession>
<name>A0A0R2RIH8_9BACT</name>
<dbReference type="PANTHER" id="PTHR46233">
    <property type="entry name" value="HYDROXYACYLGLUTATHIONE HYDROLASE GLOC"/>
    <property type="match status" value="1"/>
</dbReference>
<dbReference type="InterPro" id="IPR001279">
    <property type="entry name" value="Metallo-B-lactamas"/>
</dbReference>
<dbReference type="Proteomes" id="UP000051269">
    <property type="component" value="Unassembled WGS sequence"/>
</dbReference>
<reference evidence="6 7" key="1">
    <citation type="submission" date="2015-10" db="EMBL/GenBank/DDBJ databases">
        <title>Metagenome-Assembled Genomes uncover a global brackish microbiome.</title>
        <authorList>
            <person name="Hugerth L.W."/>
            <person name="Larsson J."/>
            <person name="Alneberg J."/>
            <person name="Lindh M.V."/>
            <person name="Legrand C."/>
            <person name="Pinhassi J."/>
            <person name="Andersson A.F."/>
        </authorList>
    </citation>
    <scope>NUCLEOTIDE SEQUENCE [LARGE SCALE GENOMIC DNA]</scope>
    <source>
        <strain evidence="6">BACL18 MAG-120507-bin52</strain>
    </source>
</reference>
<dbReference type="InterPro" id="IPR036866">
    <property type="entry name" value="RibonucZ/Hydroxyglut_hydro"/>
</dbReference>
<keyword evidence="2" id="KW-0479">Metal-binding</keyword>
<gene>
    <name evidence="6" type="ORF">ABR82_05605</name>
</gene>